<accession>A0A7W8E7L5</accession>
<protein>
    <submittedName>
        <fullName evidence="1">Uncharacterized protein</fullName>
    </submittedName>
</protein>
<dbReference type="AlphaFoldDB" id="A0A7W8E7L5"/>
<comment type="caution">
    <text evidence="1">The sequence shown here is derived from an EMBL/GenBank/DDBJ whole genome shotgun (WGS) entry which is preliminary data.</text>
</comment>
<reference evidence="1 2" key="1">
    <citation type="submission" date="2020-08" db="EMBL/GenBank/DDBJ databases">
        <title>Genomic Encyclopedia of Type Strains, Phase IV (KMG-V): Genome sequencing to study the core and pangenomes of soil and plant-associated prokaryotes.</title>
        <authorList>
            <person name="Whitman W."/>
        </authorList>
    </citation>
    <scope>NUCLEOTIDE SEQUENCE [LARGE SCALE GENOMIC DNA]</scope>
    <source>
        <strain evidence="1 2">M8UP14</strain>
    </source>
</reference>
<organism evidence="1 2">
    <name type="scientific">Granulicella aggregans</name>
    <dbReference type="NCBI Taxonomy" id="474949"/>
    <lineage>
        <taxon>Bacteria</taxon>
        <taxon>Pseudomonadati</taxon>
        <taxon>Acidobacteriota</taxon>
        <taxon>Terriglobia</taxon>
        <taxon>Terriglobales</taxon>
        <taxon>Acidobacteriaceae</taxon>
        <taxon>Granulicella</taxon>
    </lineage>
</organism>
<dbReference type="Proteomes" id="UP000540989">
    <property type="component" value="Unassembled WGS sequence"/>
</dbReference>
<name>A0A7W8E7L5_9BACT</name>
<sequence>MVGCMNEVVVLPDADGARIGMAPEMTGFKYVPG</sequence>
<evidence type="ECO:0000313" key="2">
    <source>
        <dbReference type="Proteomes" id="UP000540989"/>
    </source>
</evidence>
<keyword evidence="2" id="KW-1185">Reference proteome</keyword>
<evidence type="ECO:0000313" key="1">
    <source>
        <dbReference type="EMBL" id="MBB5060395.1"/>
    </source>
</evidence>
<gene>
    <name evidence="1" type="ORF">HDF16_005131</name>
</gene>
<proteinExistence type="predicted"/>
<dbReference type="EMBL" id="JACHIP010000013">
    <property type="protein sequence ID" value="MBB5060395.1"/>
    <property type="molecule type" value="Genomic_DNA"/>
</dbReference>